<evidence type="ECO:0000256" key="2">
    <source>
        <dbReference type="SAM" id="Phobius"/>
    </source>
</evidence>
<feature type="region of interest" description="Disordered" evidence="1">
    <location>
        <begin position="214"/>
        <end position="252"/>
    </location>
</feature>
<dbReference type="GeneID" id="36576219"/>
<feature type="transmembrane region" description="Helical" evidence="2">
    <location>
        <begin position="138"/>
        <end position="158"/>
    </location>
</feature>
<feature type="transmembrane region" description="Helical" evidence="2">
    <location>
        <begin position="21"/>
        <end position="45"/>
    </location>
</feature>
<feature type="transmembrane region" description="Helical" evidence="2">
    <location>
        <begin position="88"/>
        <end position="107"/>
    </location>
</feature>
<name>A0A2T3B4S6_AMORE</name>
<gene>
    <name evidence="3" type="ORF">M430DRAFT_50282</name>
</gene>
<dbReference type="OrthoDB" id="5344006at2759"/>
<dbReference type="AlphaFoldDB" id="A0A2T3B4S6"/>
<reference evidence="3 4" key="1">
    <citation type="journal article" date="2018" name="New Phytol.">
        <title>Comparative genomics and transcriptomics depict ericoid mycorrhizal fungi as versatile saprotrophs and plant mutualists.</title>
        <authorList>
            <person name="Martino E."/>
            <person name="Morin E."/>
            <person name="Grelet G.A."/>
            <person name="Kuo A."/>
            <person name="Kohler A."/>
            <person name="Daghino S."/>
            <person name="Barry K.W."/>
            <person name="Cichocki N."/>
            <person name="Clum A."/>
            <person name="Dockter R.B."/>
            <person name="Hainaut M."/>
            <person name="Kuo R.C."/>
            <person name="LaButti K."/>
            <person name="Lindahl B.D."/>
            <person name="Lindquist E.A."/>
            <person name="Lipzen A."/>
            <person name="Khouja H.R."/>
            <person name="Magnuson J."/>
            <person name="Murat C."/>
            <person name="Ohm R.A."/>
            <person name="Singer S.W."/>
            <person name="Spatafora J.W."/>
            <person name="Wang M."/>
            <person name="Veneault-Fourrey C."/>
            <person name="Henrissat B."/>
            <person name="Grigoriev I.V."/>
            <person name="Martin F.M."/>
            <person name="Perotto S."/>
        </authorList>
    </citation>
    <scope>NUCLEOTIDE SEQUENCE [LARGE SCALE GENOMIC DNA]</scope>
    <source>
        <strain evidence="3 4">ATCC 22711</strain>
    </source>
</reference>
<dbReference type="RefSeq" id="XP_024721903.1">
    <property type="nucleotide sequence ID" value="XM_024868138.1"/>
</dbReference>
<accession>A0A2T3B4S6</accession>
<keyword evidence="2" id="KW-0472">Membrane</keyword>
<feature type="transmembrane region" description="Helical" evidence="2">
    <location>
        <begin position="51"/>
        <end position="76"/>
    </location>
</feature>
<evidence type="ECO:0000256" key="1">
    <source>
        <dbReference type="SAM" id="MobiDB-lite"/>
    </source>
</evidence>
<dbReference type="InParanoid" id="A0A2T3B4S6"/>
<keyword evidence="2" id="KW-0812">Transmembrane</keyword>
<evidence type="ECO:0000313" key="4">
    <source>
        <dbReference type="Proteomes" id="UP000241818"/>
    </source>
</evidence>
<protein>
    <recommendedName>
        <fullName evidence="5">MARVEL domain-containing protein</fullName>
    </recommendedName>
</protein>
<dbReference type="Proteomes" id="UP000241818">
    <property type="component" value="Unassembled WGS sequence"/>
</dbReference>
<evidence type="ECO:0008006" key="5">
    <source>
        <dbReference type="Google" id="ProtNLM"/>
    </source>
</evidence>
<organism evidence="3 4">
    <name type="scientific">Amorphotheca resinae ATCC 22711</name>
    <dbReference type="NCBI Taxonomy" id="857342"/>
    <lineage>
        <taxon>Eukaryota</taxon>
        <taxon>Fungi</taxon>
        <taxon>Dikarya</taxon>
        <taxon>Ascomycota</taxon>
        <taxon>Pezizomycotina</taxon>
        <taxon>Leotiomycetes</taxon>
        <taxon>Helotiales</taxon>
        <taxon>Amorphothecaceae</taxon>
        <taxon>Amorphotheca</taxon>
    </lineage>
</organism>
<dbReference type="EMBL" id="KZ679010">
    <property type="protein sequence ID" value="PSS20633.1"/>
    <property type="molecule type" value="Genomic_DNA"/>
</dbReference>
<evidence type="ECO:0000313" key="3">
    <source>
        <dbReference type="EMBL" id="PSS20633.1"/>
    </source>
</evidence>
<feature type="compositionally biased region" description="Basic and acidic residues" evidence="1">
    <location>
        <begin position="233"/>
        <end position="252"/>
    </location>
</feature>
<keyword evidence="2" id="KW-1133">Transmembrane helix</keyword>
<proteinExistence type="predicted"/>
<sequence length="252" mass="28431">MALKRNKRGGRPSPYPRFLFHGLRSAQLLSSIVVSGIMCYFMYYLRLEHFPIPWTFIILLTISIATIASLTVTIVLYNFTYLSPRFNLVLNGSISFFWALGLALLSWSVSTSHVLEKACTGDVWGGSAEAGVCRDYKALWGMTLVGTVSTFSALLLDIHTQRKTNQRGAYILPEDDKDAQRLNELKSSRVRDAGYDVPSDQSAVQPSIFDSDIGYHNRYGEPDDDLQALPHGPLEDNRPSRDMGYHHQFFRD</sequence>
<keyword evidence="4" id="KW-1185">Reference proteome</keyword>